<keyword evidence="3" id="KW-1185">Reference proteome</keyword>
<dbReference type="EMBL" id="AUPL01006184">
    <property type="protein sequence ID" value="ESL06147.1"/>
    <property type="molecule type" value="Genomic_DNA"/>
</dbReference>
<feature type="region of interest" description="Disordered" evidence="1">
    <location>
        <begin position="377"/>
        <end position="422"/>
    </location>
</feature>
<proteinExistence type="predicted"/>
<sequence>MVDGDEQTRLGGTQSLGSVGIQQSLSDSVSVKEFLVSRIKDGFASSAYWGATGEVPPREPDDVARKKPHYFEVEISKKLVPFPEEKTSLPRTLDYTLTGFHLLKGDGSEVKPKLNADQLRHLEGTGGEGKPRLMETTTTQNRTIGNGTFDPEVVDALSKETGMDTFLKERDRLKNMPLEGPAPDCYRPTSWDYCDMSGIDPSSYWVTQKDPNAPGSDGLVPVYKSRYNLVEKEGPVRRGETSKMLERGNNVDRGLLKDAMNAMNTKGLPEGYQPWSAQEWMSTTHDCHAPYDVAKAAETNTRFATAPLPRAYHDLTPAHEQAVLSLSQRYLTRHARNWATEYSDSYLDRLHEAEVNKDHSKRSIFDLQNGIYTMHHSAHHPRDDTATGEMYTPSQVVPGQHTTMSQQPLHARNALRRNETSS</sequence>
<dbReference type="AlphaFoldDB" id="A0A061IYQ3"/>
<dbReference type="VEuPathDB" id="TriTrypDB:TRSC58_06184"/>
<name>A0A061IYQ3_TRYRA</name>
<comment type="caution">
    <text evidence="2">The sequence shown here is derived from an EMBL/GenBank/DDBJ whole genome shotgun (WGS) entry which is preliminary data.</text>
</comment>
<accession>A0A061IYQ3</accession>
<evidence type="ECO:0000313" key="2">
    <source>
        <dbReference type="EMBL" id="ESL06147.1"/>
    </source>
</evidence>
<protein>
    <submittedName>
        <fullName evidence="2">Uncharacterized protein</fullName>
    </submittedName>
</protein>
<organism evidence="2 3">
    <name type="scientific">Trypanosoma rangeli SC58</name>
    <dbReference type="NCBI Taxonomy" id="429131"/>
    <lineage>
        <taxon>Eukaryota</taxon>
        <taxon>Discoba</taxon>
        <taxon>Euglenozoa</taxon>
        <taxon>Kinetoplastea</taxon>
        <taxon>Metakinetoplastina</taxon>
        <taxon>Trypanosomatida</taxon>
        <taxon>Trypanosomatidae</taxon>
        <taxon>Trypanosoma</taxon>
        <taxon>Herpetosoma</taxon>
    </lineage>
</organism>
<evidence type="ECO:0000313" key="3">
    <source>
        <dbReference type="Proteomes" id="UP000031737"/>
    </source>
</evidence>
<dbReference type="OrthoDB" id="240272at2759"/>
<feature type="compositionally biased region" description="Polar residues" evidence="1">
    <location>
        <begin position="392"/>
        <end position="408"/>
    </location>
</feature>
<gene>
    <name evidence="2" type="ORF">TRSC58_06184</name>
</gene>
<dbReference type="Proteomes" id="UP000031737">
    <property type="component" value="Unassembled WGS sequence"/>
</dbReference>
<reference evidence="2 3" key="1">
    <citation type="submission" date="2013-07" db="EMBL/GenBank/DDBJ databases">
        <authorList>
            <person name="Stoco P.H."/>
            <person name="Wagner G."/>
            <person name="Gerber A."/>
            <person name="Zaha A."/>
            <person name="Thompson C."/>
            <person name="Bartholomeu D.C."/>
            <person name="Luckemeyer D.D."/>
            <person name="Bahia D."/>
            <person name="Loreto E."/>
            <person name="Prestes E.B."/>
            <person name="Lima F.M."/>
            <person name="Rodrigues-Luiz G."/>
            <person name="Vallejo G.A."/>
            <person name="Filho J.F."/>
            <person name="Monteiro K.M."/>
            <person name="Tyler K.M."/>
            <person name="de Almeida L.G."/>
            <person name="Ortiz M.F."/>
            <person name="Siervo M.A."/>
            <person name="de Moraes M.H."/>
            <person name="Cunha O.L."/>
            <person name="Mendonca-Neto R."/>
            <person name="Silva R."/>
            <person name="Teixeira S.M."/>
            <person name="Murta S.M."/>
            <person name="Sincero T.C."/>
            <person name="Mendes T.A."/>
            <person name="Urmenyi T.P."/>
            <person name="Silva V.G."/>
            <person name="da Rocha W.D."/>
            <person name="Andersson B."/>
            <person name="Romanha A.J."/>
            <person name="Steindel M."/>
            <person name="de Vasconcelos A.T."/>
            <person name="Grisard E.C."/>
        </authorList>
    </citation>
    <scope>NUCLEOTIDE SEQUENCE [LARGE SCALE GENOMIC DNA]</scope>
    <source>
        <strain evidence="2 3">SC58</strain>
    </source>
</reference>
<evidence type="ECO:0000256" key="1">
    <source>
        <dbReference type="SAM" id="MobiDB-lite"/>
    </source>
</evidence>